<keyword evidence="2" id="KW-1185">Reference proteome</keyword>
<sequence length="122" mass="14521">MSCPRPCPRPLLGKSYLYWNLPRKPLQRWSSYQKLFLLVPSPRTQIWSEVKKKSVEVKTSNIPSFVQEMRVNCVELKEETLKEIIFWRMFSGPVDWDVGSRLRRVNMKLNSVLTSFIWTTWA</sequence>
<gene>
    <name evidence="1" type="ORF">LIER_23138</name>
</gene>
<dbReference type="EMBL" id="BAABME010006462">
    <property type="protein sequence ID" value="GAA0168417.1"/>
    <property type="molecule type" value="Genomic_DNA"/>
</dbReference>
<accession>A0AAV3R1Z9</accession>
<reference evidence="1 2" key="1">
    <citation type="submission" date="2024-01" db="EMBL/GenBank/DDBJ databases">
        <title>The complete chloroplast genome sequence of Lithospermum erythrorhizon: insights into the phylogenetic relationship among Boraginaceae species and the maternal lineages of purple gromwells.</title>
        <authorList>
            <person name="Okada T."/>
            <person name="Watanabe K."/>
        </authorList>
    </citation>
    <scope>NUCLEOTIDE SEQUENCE [LARGE SCALE GENOMIC DNA]</scope>
</reference>
<name>A0AAV3R1Z9_LITER</name>
<evidence type="ECO:0000313" key="2">
    <source>
        <dbReference type="Proteomes" id="UP001454036"/>
    </source>
</evidence>
<evidence type="ECO:0000313" key="1">
    <source>
        <dbReference type="EMBL" id="GAA0168417.1"/>
    </source>
</evidence>
<organism evidence="1 2">
    <name type="scientific">Lithospermum erythrorhizon</name>
    <name type="common">Purple gromwell</name>
    <name type="synonym">Lithospermum officinale var. erythrorhizon</name>
    <dbReference type="NCBI Taxonomy" id="34254"/>
    <lineage>
        <taxon>Eukaryota</taxon>
        <taxon>Viridiplantae</taxon>
        <taxon>Streptophyta</taxon>
        <taxon>Embryophyta</taxon>
        <taxon>Tracheophyta</taxon>
        <taxon>Spermatophyta</taxon>
        <taxon>Magnoliopsida</taxon>
        <taxon>eudicotyledons</taxon>
        <taxon>Gunneridae</taxon>
        <taxon>Pentapetalae</taxon>
        <taxon>asterids</taxon>
        <taxon>lamiids</taxon>
        <taxon>Boraginales</taxon>
        <taxon>Boraginaceae</taxon>
        <taxon>Boraginoideae</taxon>
        <taxon>Lithospermeae</taxon>
        <taxon>Lithospermum</taxon>
    </lineage>
</organism>
<dbReference type="Proteomes" id="UP001454036">
    <property type="component" value="Unassembled WGS sequence"/>
</dbReference>
<proteinExistence type="predicted"/>
<protein>
    <submittedName>
        <fullName evidence="1">Uncharacterized protein</fullName>
    </submittedName>
</protein>
<comment type="caution">
    <text evidence="1">The sequence shown here is derived from an EMBL/GenBank/DDBJ whole genome shotgun (WGS) entry which is preliminary data.</text>
</comment>
<dbReference type="AlphaFoldDB" id="A0AAV3R1Z9"/>